<protein>
    <submittedName>
        <fullName evidence="2">Uncharacterized protein</fullName>
    </submittedName>
</protein>
<accession>A0A0G4I0L3</accession>
<dbReference type="EMBL" id="CDMZ01004638">
    <property type="protein sequence ID" value="CEM50343.1"/>
    <property type="molecule type" value="Genomic_DNA"/>
</dbReference>
<dbReference type="AlphaFoldDB" id="A0A0G4I0L3"/>
<dbReference type="VEuPathDB" id="CryptoDB:Cvel_9942"/>
<gene>
    <name evidence="2" type="ORF">Cvel_9942</name>
</gene>
<proteinExistence type="predicted"/>
<reference evidence="2" key="1">
    <citation type="submission" date="2014-11" db="EMBL/GenBank/DDBJ databases">
        <authorList>
            <person name="Otto D Thomas"/>
            <person name="Naeem Raeece"/>
        </authorList>
    </citation>
    <scope>NUCLEOTIDE SEQUENCE</scope>
</reference>
<evidence type="ECO:0000313" key="2">
    <source>
        <dbReference type="EMBL" id="CEM50343.1"/>
    </source>
</evidence>
<name>A0A0G4I0L3_9ALVE</name>
<evidence type="ECO:0000256" key="1">
    <source>
        <dbReference type="SAM" id="MobiDB-lite"/>
    </source>
</evidence>
<sequence>MLWSPLPCVSEQHSSDDFATSASCAMGRLPGHGMSRRRAQKSSEISRELCLREHQHRFQKKYQSPPDAEDDIRQELRREIRAQLSGVSVLAVQQALQKEDLLLLKWLWRFR</sequence>
<organism evidence="2">
    <name type="scientific">Chromera velia CCMP2878</name>
    <dbReference type="NCBI Taxonomy" id="1169474"/>
    <lineage>
        <taxon>Eukaryota</taxon>
        <taxon>Sar</taxon>
        <taxon>Alveolata</taxon>
        <taxon>Colpodellida</taxon>
        <taxon>Chromeraceae</taxon>
        <taxon>Chromera</taxon>
    </lineage>
</organism>
<feature type="region of interest" description="Disordered" evidence="1">
    <location>
        <begin position="22"/>
        <end position="44"/>
    </location>
</feature>